<dbReference type="Pfam" id="PF13692">
    <property type="entry name" value="Glyco_trans_1_4"/>
    <property type="match status" value="1"/>
</dbReference>
<accession>A0A7Y9J9W9</accession>
<protein>
    <submittedName>
        <fullName evidence="1">Glycosyltransferase involved in cell wall biosynthesis</fullName>
    </submittedName>
</protein>
<keyword evidence="2" id="KW-1185">Reference proteome</keyword>
<reference evidence="1 2" key="1">
    <citation type="submission" date="2020-07" db="EMBL/GenBank/DDBJ databases">
        <title>Sequencing the genomes of 1000 actinobacteria strains.</title>
        <authorList>
            <person name="Klenk H.-P."/>
        </authorList>
    </citation>
    <scope>NUCLEOTIDE SEQUENCE [LARGE SCALE GENOMIC DNA]</scope>
    <source>
        <strain evidence="1 2">DSM 21350</strain>
    </source>
</reference>
<proteinExistence type="predicted"/>
<keyword evidence="1" id="KW-0808">Transferase</keyword>
<sequence>MQDNRRSVIAVPPLRDRQRWWVRSVRHYEFPRQSAALPAIAWNPLVAAKLLADDSIRPRLLTVDLLDDWTIHPAFGGIQSSVRPAYERIFGEADNVVANAEGTLDLARRFGRDDAILIPNGCDPERFSTTSIATGPLTVGYLGKIGSRLHFDLIAEVMSLCQDCDFVFAGPTMDRRARSFMRSLPSNAVHVGDVPYPRVPEFLQRLDIGWIPHRVGEGEVGGDAIKLYEYRACGLPVLSTPISGVAERGLRDVTIRDSARQHADWIHERASQSTFRIRRAEDIPAGLTWKSKAQVMLDLLDIHDYVGSSGDG</sequence>
<dbReference type="SUPFAM" id="SSF53756">
    <property type="entry name" value="UDP-Glycosyltransferase/glycogen phosphorylase"/>
    <property type="match status" value="1"/>
</dbReference>
<dbReference type="GO" id="GO:0016740">
    <property type="term" value="F:transferase activity"/>
    <property type="evidence" value="ECO:0007669"/>
    <property type="project" value="UniProtKB-KW"/>
</dbReference>
<dbReference type="RefSeq" id="WP_218851254.1">
    <property type="nucleotide sequence ID" value="NZ_JACCBG010000001.1"/>
</dbReference>
<organism evidence="1 2">
    <name type="scientific">Nocardioides panaciterrulae</name>
    <dbReference type="NCBI Taxonomy" id="661492"/>
    <lineage>
        <taxon>Bacteria</taxon>
        <taxon>Bacillati</taxon>
        <taxon>Actinomycetota</taxon>
        <taxon>Actinomycetes</taxon>
        <taxon>Propionibacteriales</taxon>
        <taxon>Nocardioidaceae</taxon>
        <taxon>Nocardioides</taxon>
    </lineage>
</organism>
<dbReference type="AlphaFoldDB" id="A0A7Y9J9W9"/>
<evidence type="ECO:0000313" key="1">
    <source>
        <dbReference type="EMBL" id="NYD40506.1"/>
    </source>
</evidence>
<dbReference type="Proteomes" id="UP000535511">
    <property type="component" value="Unassembled WGS sequence"/>
</dbReference>
<gene>
    <name evidence="1" type="ORF">BJZ21_000589</name>
</gene>
<name>A0A7Y9J9W9_9ACTN</name>
<comment type="caution">
    <text evidence="1">The sequence shown here is derived from an EMBL/GenBank/DDBJ whole genome shotgun (WGS) entry which is preliminary data.</text>
</comment>
<dbReference type="EMBL" id="JACCBG010000001">
    <property type="protein sequence ID" value="NYD40506.1"/>
    <property type="molecule type" value="Genomic_DNA"/>
</dbReference>
<evidence type="ECO:0000313" key="2">
    <source>
        <dbReference type="Proteomes" id="UP000535511"/>
    </source>
</evidence>
<dbReference type="Gene3D" id="3.40.50.2000">
    <property type="entry name" value="Glycogen Phosphorylase B"/>
    <property type="match status" value="1"/>
</dbReference>